<comment type="caution">
    <text evidence="1">The sequence shown here is derived from an EMBL/GenBank/DDBJ whole genome shotgun (WGS) entry which is preliminary data.</text>
</comment>
<name>A0A0X3TPV2_9RHOB</name>
<keyword evidence="2" id="KW-1185">Reference proteome</keyword>
<dbReference type="EMBL" id="LQBP01000008">
    <property type="protein sequence ID" value="KUJ77785.1"/>
    <property type="molecule type" value="Genomic_DNA"/>
</dbReference>
<dbReference type="AlphaFoldDB" id="A0A0X3TPV2"/>
<proteinExistence type="predicted"/>
<evidence type="ECO:0000313" key="2">
    <source>
        <dbReference type="Proteomes" id="UP000053690"/>
    </source>
</evidence>
<evidence type="ECO:0000313" key="1">
    <source>
        <dbReference type="EMBL" id="KUJ77785.1"/>
    </source>
</evidence>
<protein>
    <submittedName>
        <fullName evidence="1">Uncharacterized protein</fullName>
    </submittedName>
</protein>
<dbReference type="STRING" id="1685378.AVO44_15785"/>
<gene>
    <name evidence="1" type="ORF">AVO44_15785</name>
</gene>
<reference evidence="2" key="1">
    <citation type="submission" date="2015-12" db="EMBL/GenBank/DDBJ databases">
        <authorList>
            <person name="Zhang G."/>
            <person name="Stingl U."/>
        </authorList>
    </citation>
    <scope>NUCLEOTIDE SEQUENCE [LARGE SCALE GENOMIC DNA]</scope>
    <source>
        <strain evidence="2">ZGT108</strain>
    </source>
</reference>
<accession>A0A0X3TPV2</accession>
<dbReference type="Proteomes" id="UP000053690">
    <property type="component" value="Unassembled WGS sequence"/>
</dbReference>
<sequence>MTSMGGMTSVLKTGWKCRVKRRLKTQNNWFAAASVVSSSGSMMHHLKQKLSVVCRLSDRLMDVDPVGEKSEVRIGASQ</sequence>
<organism evidence="1 2">
    <name type="scientific">Ruegeria profundi</name>
    <dbReference type="NCBI Taxonomy" id="1685378"/>
    <lineage>
        <taxon>Bacteria</taxon>
        <taxon>Pseudomonadati</taxon>
        <taxon>Pseudomonadota</taxon>
        <taxon>Alphaproteobacteria</taxon>
        <taxon>Rhodobacterales</taxon>
        <taxon>Roseobacteraceae</taxon>
        <taxon>Ruegeria</taxon>
    </lineage>
</organism>